<gene>
    <name evidence="2" type="ORF">QQF64_010565</name>
</gene>
<evidence type="ECO:0000256" key="1">
    <source>
        <dbReference type="SAM" id="MobiDB-lite"/>
    </source>
</evidence>
<comment type="caution">
    <text evidence="2">The sequence shown here is derived from an EMBL/GenBank/DDBJ whole genome shotgun (WGS) entry which is preliminary data.</text>
</comment>
<reference evidence="2 3" key="1">
    <citation type="submission" date="2023-09" db="EMBL/GenBank/DDBJ databases">
        <authorList>
            <person name="Wang M."/>
        </authorList>
    </citation>
    <scope>NUCLEOTIDE SEQUENCE [LARGE SCALE GENOMIC DNA]</scope>
    <source>
        <strain evidence="2">GT-2023</strain>
        <tissue evidence="2">Liver</tissue>
    </source>
</reference>
<proteinExistence type="predicted"/>
<feature type="compositionally biased region" description="Basic residues" evidence="1">
    <location>
        <begin position="1"/>
        <end position="19"/>
    </location>
</feature>
<accession>A0ABR3LZ74</accession>
<feature type="compositionally biased region" description="Polar residues" evidence="1">
    <location>
        <begin position="40"/>
        <end position="55"/>
    </location>
</feature>
<evidence type="ECO:0000313" key="3">
    <source>
        <dbReference type="Proteomes" id="UP001558613"/>
    </source>
</evidence>
<name>A0ABR3LZ74_9TELE</name>
<organism evidence="2 3">
    <name type="scientific">Cirrhinus molitorella</name>
    <name type="common">mud carp</name>
    <dbReference type="NCBI Taxonomy" id="172907"/>
    <lineage>
        <taxon>Eukaryota</taxon>
        <taxon>Metazoa</taxon>
        <taxon>Chordata</taxon>
        <taxon>Craniata</taxon>
        <taxon>Vertebrata</taxon>
        <taxon>Euteleostomi</taxon>
        <taxon>Actinopterygii</taxon>
        <taxon>Neopterygii</taxon>
        <taxon>Teleostei</taxon>
        <taxon>Ostariophysi</taxon>
        <taxon>Cypriniformes</taxon>
        <taxon>Cyprinidae</taxon>
        <taxon>Labeoninae</taxon>
        <taxon>Labeonini</taxon>
        <taxon>Cirrhinus</taxon>
    </lineage>
</organism>
<keyword evidence="3" id="KW-1185">Reference proteome</keyword>
<feature type="region of interest" description="Disordered" evidence="1">
    <location>
        <begin position="1"/>
        <end position="60"/>
    </location>
</feature>
<evidence type="ECO:0000313" key="2">
    <source>
        <dbReference type="EMBL" id="KAL1257321.1"/>
    </source>
</evidence>
<sequence length="137" mass="15124">MMPHKSKKDKSVRSSRRGSKQHEVDQDSENENKSAGSRKPPNTQLLRSKQPSGQSALKKHRRLSASCFPISLNRELLPLDALTGFSSGLCAVDLSLSLTHTHRVMRRDALYAPQEGPLSPTPFLAPTNRLAPLRAVC</sequence>
<dbReference type="EMBL" id="JAYMGO010000017">
    <property type="protein sequence ID" value="KAL1257321.1"/>
    <property type="molecule type" value="Genomic_DNA"/>
</dbReference>
<dbReference type="Proteomes" id="UP001558613">
    <property type="component" value="Unassembled WGS sequence"/>
</dbReference>
<protein>
    <submittedName>
        <fullName evidence="2">Uncharacterized protein</fullName>
    </submittedName>
</protein>